<protein>
    <submittedName>
        <fullName evidence="1">Asp/Glu racemase</fullName>
    </submittedName>
</protein>
<evidence type="ECO:0000313" key="1">
    <source>
        <dbReference type="EMBL" id="PRC18778.1"/>
    </source>
</evidence>
<accession>A0A2S9EST2</accession>
<dbReference type="InterPro" id="IPR015942">
    <property type="entry name" value="Asp/Glu/hydantoin_racemase"/>
</dbReference>
<evidence type="ECO:0000313" key="2">
    <source>
        <dbReference type="Proteomes" id="UP000238045"/>
    </source>
</evidence>
<dbReference type="AlphaFoldDB" id="A0A2S9EST2"/>
<dbReference type="GO" id="GO:0047661">
    <property type="term" value="F:amino-acid racemase activity"/>
    <property type="evidence" value="ECO:0007669"/>
    <property type="project" value="InterPro"/>
</dbReference>
<name>A0A2S9EST2_9PSED</name>
<gene>
    <name evidence="1" type="ORF">CQZ99_12590</name>
</gene>
<dbReference type="Pfam" id="PF01177">
    <property type="entry name" value="Asp_Glu_race"/>
    <property type="match status" value="1"/>
</dbReference>
<dbReference type="EMBL" id="PCQL01000011">
    <property type="protein sequence ID" value="PRC18778.1"/>
    <property type="molecule type" value="Genomic_DNA"/>
</dbReference>
<reference evidence="1 2" key="1">
    <citation type="submission" date="2017-09" db="EMBL/GenBank/DDBJ databases">
        <title>Genomic, metabolic, and phenotypic characteristics of bacterial isolates from the natural microbiome of the model nematode Caenorhabditis elegans.</title>
        <authorList>
            <person name="Zimmermann J."/>
            <person name="Obeng N."/>
            <person name="Yang W."/>
            <person name="Obeng O."/>
            <person name="Kissoyan K."/>
            <person name="Pees B."/>
            <person name="Dirksen P."/>
            <person name="Hoppner M."/>
            <person name="Franke A."/>
            <person name="Rosenstiel P."/>
            <person name="Leippe M."/>
            <person name="Dierking K."/>
            <person name="Kaleta C."/>
            <person name="Schulenburg H."/>
        </authorList>
    </citation>
    <scope>NUCLEOTIDE SEQUENCE [LARGE SCALE GENOMIC DNA]</scope>
    <source>
        <strain evidence="1 2">MYb117</strain>
    </source>
</reference>
<dbReference type="Proteomes" id="UP000238045">
    <property type="component" value="Unassembled WGS sequence"/>
</dbReference>
<dbReference type="RefSeq" id="WP_105697015.1">
    <property type="nucleotide sequence ID" value="NZ_CP159260.1"/>
</dbReference>
<organism evidence="1 2">
    <name type="scientific">Pseudomonas poae</name>
    <dbReference type="NCBI Taxonomy" id="200451"/>
    <lineage>
        <taxon>Bacteria</taxon>
        <taxon>Pseudomonadati</taxon>
        <taxon>Pseudomonadota</taxon>
        <taxon>Gammaproteobacteria</taxon>
        <taxon>Pseudomonadales</taxon>
        <taxon>Pseudomonadaceae</taxon>
        <taxon>Pseudomonas</taxon>
    </lineage>
</organism>
<sequence>MRIACLHTAASNIAVFDTAATALGISPGVMLHKVRADLLAAAEHAGQLTSEIAQVTASALLDLAEQADAVVLTCSTLGPAIETLHSTRVPIMRTDEALAATALKAIGKVVVLCAVQTTLEPTSRLFHSAEVQWVPGAWDLFKAGDIDGYLATIAKAADQAYTAGASVVVLAQASMSGAAARVTAGPPPLTSASAGLAAALQAISPPPIPPGRP</sequence>
<comment type="caution">
    <text evidence="1">The sequence shown here is derived from an EMBL/GenBank/DDBJ whole genome shotgun (WGS) entry which is preliminary data.</text>
</comment>
<proteinExistence type="predicted"/>
<keyword evidence="2" id="KW-1185">Reference proteome</keyword>